<proteinExistence type="predicted"/>
<reference evidence="1" key="1">
    <citation type="journal article" date="2022" name="New Phytol.">
        <title>Evolutionary transition to the ectomycorrhizal habit in the genomes of a hyperdiverse lineage of mushroom-forming fungi.</title>
        <authorList>
            <person name="Looney B."/>
            <person name="Miyauchi S."/>
            <person name="Morin E."/>
            <person name="Drula E."/>
            <person name="Courty P.E."/>
            <person name="Kohler A."/>
            <person name="Kuo A."/>
            <person name="LaButti K."/>
            <person name="Pangilinan J."/>
            <person name="Lipzen A."/>
            <person name="Riley R."/>
            <person name="Andreopoulos W."/>
            <person name="He G."/>
            <person name="Johnson J."/>
            <person name="Nolan M."/>
            <person name="Tritt A."/>
            <person name="Barry K.W."/>
            <person name="Grigoriev I.V."/>
            <person name="Nagy L.G."/>
            <person name="Hibbett D."/>
            <person name="Henrissat B."/>
            <person name="Matheny P.B."/>
            <person name="Labbe J."/>
            <person name="Martin F.M."/>
        </authorList>
    </citation>
    <scope>NUCLEOTIDE SEQUENCE</scope>
    <source>
        <strain evidence="1">BPL690</strain>
    </source>
</reference>
<sequence length="133" mass="15542">MRRRRVTVTNQMSPALNMTLLSTTQSAIRVKDTRMPHWRVIRNRNLLVQTLLEKKVALRGSSEDEMLLLQAQAQNMTAHDRSKQDAWRLHLFPSYDHADAITTNKGAHSDRRWIENSARDRARRTVTGKRRLL</sequence>
<comment type="caution">
    <text evidence="1">The sequence shown here is derived from an EMBL/GenBank/DDBJ whole genome shotgun (WGS) entry which is preliminary data.</text>
</comment>
<accession>A0AAD4MEK1</accession>
<organism evidence="1 2">
    <name type="scientific">Multifurca ochricompacta</name>
    <dbReference type="NCBI Taxonomy" id="376703"/>
    <lineage>
        <taxon>Eukaryota</taxon>
        <taxon>Fungi</taxon>
        <taxon>Dikarya</taxon>
        <taxon>Basidiomycota</taxon>
        <taxon>Agaricomycotina</taxon>
        <taxon>Agaricomycetes</taxon>
        <taxon>Russulales</taxon>
        <taxon>Russulaceae</taxon>
        <taxon>Multifurca</taxon>
    </lineage>
</organism>
<dbReference type="AlphaFoldDB" id="A0AAD4MEK1"/>
<name>A0AAD4MEK1_9AGAM</name>
<gene>
    <name evidence="1" type="ORF">B0F90DRAFT_28002</name>
</gene>
<dbReference type="EMBL" id="WTXG01000001">
    <property type="protein sequence ID" value="KAI0307567.1"/>
    <property type="molecule type" value="Genomic_DNA"/>
</dbReference>
<evidence type="ECO:0000313" key="2">
    <source>
        <dbReference type="Proteomes" id="UP001203297"/>
    </source>
</evidence>
<evidence type="ECO:0000313" key="1">
    <source>
        <dbReference type="EMBL" id="KAI0307567.1"/>
    </source>
</evidence>
<dbReference type="Proteomes" id="UP001203297">
    <property type="component" value="Unassembled WGS sequence"/>
</dbReference>
<keyword evidence="2" id="KW-1185">Reference proteome</keyword>
<protein>
    <submittedName>
        <fullName evidence="1">Uncharacterized protein</fullName>
    </submittedName>
</protein>